<name>A0A1J1IQM3_9DIPT</name>
<protein>
    <submittedName>
        <fullName evidence="1">CLUMA_CG015656, isoform A</fullName>
    </submittedName>
</protein>
<dbReference type="Proteomes" id="UP000183832">
    <property type="component" value="Unassembled WGS sequence"/>
</dbReference>
<proteinExistence type="predicted"/>
<accession>A0A1J1IQM3</accession>
<keyword evidence="2" id="KW-1185">Reference proteome</keyword>
<reference evidence="1 2" key="1">
    <citation type="submission" date="2015-04" db="EMBL/GenBank/DDBJ databases">
        <authorList>
            <person name="Syromyatnikov M.Y."/>
            <person name="Popov V.N."/>
        </authorList>
    </citation>
    <scope>NUCLEOTIDE SEQUENCE [LARGE SCALE GENOMIC DNA]</scope>
</reference>
<organism evidence="1 2">
    <name type="scientific">Clunio marinus</name>
    <dbReference type="NCBI Taxonomy" id="568069"/>
    <lineage>
        <taxon>Eukaryota</taxon>
        <taxon>Metazoa</taxon>
        <taxon>Ecdysozoa</taxon>
        <taxon>Arthropoda</taxon>
        <taxon>Hexapoda</taxon>
        <taxon>Insecta</taxon>
        <taxon>Pterygota</taxon>
        <taxon>Neoptera</taxon>
        <taxon>Endopterygota</taxon>
        <taxon>Diptera</taxon>
        <taxon>Nematocera</taxon>
        <taxon>Chironomoidea</taxon>
        <taxon>Chironomidae</taxon>
        <taxon>Clunio</taxon>
    </lineage>
</organism>
<sequence>MSNLHANWNNENTSRKSLNKFLRILNFYLVSNMYEQTNKIKQAILLNALPYSNVQAVKGKIWKRDKSTIEDRKNGMA</sequence>
<evidence type="ECO:0000313" key="2">
    <source>
        <dbReference type="Proteomes" id="UP000183832"/>
    </source>
</evidence>
<gene>
    <name evidence="1" type="ORF">CLUMA_CG015656</name>
</gene>
<dbReference type="EMBL" id="CVRI01000057">
    <property type="protein sequence ID" value="CRL02042.1"/>
    <property type="molecule type" value="Genomic_DNA"/>
</dbReference>
<dbReference type="AlphaFoldDB" id="A0A1J1IQM3"/>
<evidence type="ECO:0000313" key="1">
    <source>
        <dbReference type="EMBL" id="CRL02042.1"/>
    </source>
</evidence>